<accession>A0ABV8WMP9</accession>
<dbReference type="Proteomes" id="UP001595778">
    <property type="component" value="Unassembled WGS sequence"/>
</dbReference>
<evidence type="ECO:0000313" key="2">
    <source>
        <dbReference type="Proteomes" id="UP001595778"/>
    </source>
</evidence>
<dbReference type="InterPro" id="IPR009097">
    <property type="entry name" value="Cyclic_Pdiesterase"/>
</dbReference>
<proteinExistence type="predicted"/>
<dbReference type="SUPFAM" id="SSF55144">
    <property type="entry name" value="LigT-like"/>
    <property type="match status" value="1"/>
</dbReference>
<dbReference type="RefSeq" id="WP_286404720.1">
    <property type="nucleotide sequence ID" value="NZ_JBHSDQ010000006.1"/>
</dbReference>
<sequence length="182" mass="19503">MRNLIFVAFVEPVAEGQVFPRTDWPLHITLVRFDAGSQDSADVAERIAGLAAAAATTALGAGLTVGKDAGFGRNGSVPVNLVQPHPALQELHEQLVQVVADAGGRILTPHHTLTGYRPHVSHQAATNQASTNPTSAVTEAKRLHPGDAVVLDRIALVDMAPDGDHTIRRILRLWSRDVKARR</sequence>
<keyword evidence="1" id="KW-0436">Ligase</keyword>
<keyword evidence="2" id="KW-1185">Reference proteome</keyword>
<dbReference type="GO" id="GO:0016874">
    <property type="term" value="F:ligase activity"/>
    <property type="evidence" value="ECO:0007669"/>
    <property type="project" value="UniProtKB-KW"/>
</dbReference>
<name>A0ABV8WMP9_9MICC</name>
<evidence type="ECO:0000313" key="1">
    <source>
        <dbReference type="EMBL" id="MFC4397354.1"/>
    </source>
</evidence>
<dbReference type="Pfam" id="PF13563">
    <property type="entry name" value="2_5_RNA_ligase2"/>
    <property type="match status" value="1"/>
</dbReference>
<organism evidence="1 2">
    <name type="scientific">Arthrobacter sedimenti</name>
    <dbReference type="NCBI Taxonomy" id="2694931"/>
    <lineage>
        <taxon>Bacteria</taxon>
        <taxon>Bacillati</taxon>
        <taxon>Actinomycetota</taxon>
        <taxon>Actinomycetes</taxon>
        <taxon>Micrococcales</taxon>
        <taxon>Micrococcaceae</taxon>
        <taxon>Arthrobacter</taxon>
    </lineage>
</organism>
<dbReference type="EMBL" id="JBHSDQ010000006">
    <property type="protein sequence ID" value="MFC4397354.1"/>
    <property type="molecule type" value="Genomic_DNA"/>
</dbReference>
<comment type="caution">
    <text evidence="1">The sequence shown here is derived from an EMBL/GenBank/DDBJ whole genome shotgun (WGS) entry which is preliminary data.</text>
</comment>
<gene>
    <name evidence="1" type="ORF">ACFO0G_14730</name>
</gene>
<protein>
    <submittedName>
        <fullName evidence="1">2'-5' RNA ligase family protein</fullName>
    </submittedName>
</protein>
<reference evidence="2" key="1">
    <citation type="journal article" date="2019" name="Int. J. Syst. Evol. Microbiol.">
        <title>The Global Catalogue of Microorganisms (GCM) 10K type strain sequencing project: providing services to taxonomists for standard genome sequencing and annotation.</title>
        <authorList>
            <consortium name="The Broad Institute Genomics Platform"/>
            <consortium name="The Broad Institute Genome Sequencing Center for Infectious Disease"/>
            <person name="Wu L."/>
            <person name="Ma J."/>
        </authorList>
    </citation>
    <scope>NUCLEOTIDE SEQUENCE [LARGE SCALE GENOMIC DNA]</scope>
    <source>
        <strain evidence="2">PJ61</strain>
    </source>
</reference>
<dbReference type="Gene3D" id="3.90.1140.10">
    <property type="entry name" value="Cyclic phosphodiesterase"/>
    <property type="match status" value="1"/>
</dbReference>